<comment type="similarity">
    <text evidence="2">Belongs to the major facilitator superfamily. TCR/Tet family.</text>
</comment>
<evidence type="ECO:0000259" key="10">
    <source>
        <dbReference type="PROSITE" id="PS50850"/>
    </source>
</evidence>
<dbReference type="PROSITE" id="PS00216">
    <property type="entry name" value="SUGAR_TRANSPORT_1"/>
    <property type="match status" value="1"/>
</dbReference>
<evidence type="ECO:0000256" key="7">
    <source>
        <dbReference type="ARBA" id="ARBA00023136"/>
    </source>
</evidence>
<dbReference type="PRINTS" id="PR01035">
    <property type="entry name" value="TCRTETA"/>
</dbReference>
<dbReference type="AlphaFoldDB" id="A0A919EG33"/>
<evidence type="ECO:0000313" key="12">
    <source>
        <dbReference type="Proteomes" id="UP000632849"/>
    </source>
</evidence>
<evidence type="ECO:0000313" key="11">
    <source>
        <dbReference type="EMBL" id="GHF78585.1"/>
    </source>
</evidence>
<sequence length="445" mass="45044">MTAVTTEPRGQDAAKPAGGGQGATLVLAGTLTIMAGATVAPAIPGIRESFADAANVDLLARMITTTHALAIVLFSPLAGLFVERVGRKRALVIGMLAFALGGSSGSYLPDLPSILVGRAVLGIGVSLIMTSSMAMIADLYEGDDRRRLLGRQAAAGSFGGVVLLLGGGALAGLDWRVVFLIYLLGGALAVPALMFLPGGRQAAAPRDAGADAGPAGRKVPGGIVAALLAMMLGQIAFYSVPVQVPFLVEGHFGAASVVSGGVLAVQTLTTGLVAMRFAFFRRLAGEYSLAALAFLAIGLGYVVLALAPGITVLVLALLVMGTGLGLLMPNLNNWVLAEAPAAVRARYAGLLTTALFLGQFLAPLVTQPIVGSLGIQPTFGVIAAGAVLVAAAYHLGGRRSARAGAGAPGRPAEPSRGEQSRTEPPRGVPHQDEPNSHATEGTART</sequence>
<evidence type="ECO:0000256" key="9">
    <source>
        <dbReference type="SAM" id="Phobius"/>
    </source>
</evidence>
<feature type="region of interest" description="Disordered" evidence="8">
    <location>
        <begin position="401"/>
        <end position="445"/>
    </location>
</feature>
<dbReference type="Gene3D" id="1.20.1250.20">
    <property type="entry name" value="MFS general substrate transporter like domains"/>
    <property type="match status" value="1"/>
</dbReference>
<feature type="transmembrane region" description="Helical" evidence="9">
    <location>
        <begin position="252"/>
        <end position="275"/>
    </location>
</feature>
<dbReference type="EMBL" id="BNBE01000001">
    <property type="protein sequence ID" value="GHF78585.1"/>
    <property type="molecule type" value="Genomic_DNA"/>
</dbReference>
<dbReference type="GO" id="GO:0022857">
    <property type="term" value="F:transmembrane transporter activity"/>
    <property type="evidence" value="ECO:0007669"/>
    <property type="project" value="InterPro"/>
</dbReference>
<evidence type="ECO:0000256" key="6">
    <source>
        <dbReference type="ARBA" id="ARBA00022989"/>
    </source>
</evidence>
<reference evidence="11" key="2">
    <citation type="submission" date="2020-09" db="EMBL/GenBank/DDBJ databases">
        <authorList>
            <person name="Sun Q."/>
            <person name="Ohkuma M."/>
        </authorList>
    </citation>
    <scope>NUCLEOTIDE SEQUENCE</scope>
    <source>
        <strain evidence="11">JCM 4122</strain>
    </source>
</reference>
<dbReference type="InterPro" id="IPR050171">
    <property type="entry name" value="MFS_Transporters"/>
</dbReference>
<dbReference type="Proteomes" id="UP000632849">
    <property type="component" value="Unassembled WGS sequence"/>
</dbReference>
<evidence type="ECO:0000256" key="5">
    <source>
        <dbReference type="ARBA" id="ARBA00022692"/>
    </source>
</evidence>
<dbReference type="InterPro" id="IPR001958">
    <property type="entry name" value="Tet-R_TetA/multi-R_MdtG-like"/>
</dbReference>
<evidence type="ECO:0000256" key="1">
    <source>
        <dbReference type="ARBA" id="ARBA00004651"/>
    </source>
</evidence>
<feature type="transmembrane region" description="Helical" evidence="9">
    <location>
        <begin position="219"/>
        <end position="240"/>
    </location>
</feature>
<evidence type="ECO:0000256" key="3">
    <source>
        <dbReference type="ARBA" id="ARBA00022448"/>
    </source>
</evidence>
<dbReference type="CDD" id="cd17473">
    <property type="entry name" value="MFS_arabinose_efflux_permease_like"/>
    <property type="match status" value="1"/>
</dbReference>
<feature type="transmembrane region" description="Helical" evidence="9">
    <location>
        <begin position="287"/>
        <end position="307"/>
    </location>
</feature>
<proteinExistence type="inferred from homology"/>
<dbReference type="GO" id="GO:0005886">
    <property type="term" value="C:plasma membrane"/>
    <property type="evidence" value="ECO:0007669"/>
    <property type="project" value="UniProtKB-SubCell"/>
</dbReference>
<comment type="subcellular location">
    <subcellularLocation>
        <location evidence="1">Cell membrane</location>
        <topology evidence="1">Multi-pass membrane protein</topology>
    </subcellularLocation>
</comment>
<keyword evidence="12" id="KW-1185">Reference proteome</keyword>
<feature type="transmembrane region" description="Helical" evidence="9">
    <location>
        <begin position="25"/>
        <end position="46"/>
    </location>
</feature>
<dbReference type="InterPro" id="IPR011701">
    <property type="entry name" value="MFS"/>
</dbReference>
<feature type="transmembrane region" description="Helical" evidence="9">
    <location>
        <begin position="152"/>
        <end position="173"/>
    </location>
</feature>
<evidence type="ECO:0000256" key="2">
    <source>
        <dbReference type="ARBA" id="ARBA00007520"/>
    </source>
</evidence>
<dbReference type="PANTHER" id="PTHR23517">
    <property type="entry name" value="RESISTANCE PROTEIN MDTM, PUTATIVE-RELATED-RELATED"/>
    <property type="match status" value="1"/>
</dbReference>
<reference evidence="11" key="1">
    <citation type="journal article" date="2014" name="Int. J. Syst. Evol. Microbiol.">
        <title>Complete genome sequence of Corynebacterium casei LMG S-19264T (=DSM 44701T), isolated from a smear-ripened cheese.</title>
        <authorList>
            <consortium name="US DOE Joint Genome Institute (JGI-PGF)"/>
            <person name="Walter F."/>
            <person name="Albersmeier A."/>
            <person name="Kalinowski J."/>
            <person name="Ruckert C."/>
        </authorList>
    </citation>
    <scope>NUCLEOTIDE SEQUENCE</scope>
    <source>
        <strain evidence="11">JCM 4122</strain>
    </source>
</reference>
<name>A0A919EG33_STRFL</name>
<feature type="compositionally biased region" description="Polar residues" evidence="8">
    <location>
        <begin position="436"/>
        <end position="445"/>
    </location>
</feature>
<feature type="transmembrane region" description="Helical" evidence="9">
    <location>
        <begin position="179"/>
        <end position="198"/>
    </location>
</feature>
<keyword evidence="3" id="KW-0813">Transport</keyword>
<feature type="transmembrane region" description="Helical" evidence="9">
    <location>
        <begin position="89"/>
        <end position="108"/>
    </location>
</feature>
<feature type="compositionally biased region" description="Basic and acidic residues" evidence="8">
    <location>
        <begin position="413"/>
        <end position="435"/>
    </location>
</feature>
<keyword evidence="4" id="KW-1003">Cell membrane</keyword>
<dbReference type="SUPFAM" id="SSF103473">
    <property type="entry name" value="MFS general substrate transporter"/>
    <property type="match status" value="1"/>
</dbReference>
<dbReference type="Pfam" id="PF07690">
    <property type="entry name" value="MFS_1"/>
    <property type="match status" value="1"/>
</dbReference>
<accession>A0A919EG33</accession>
<dbReference type="InterPro" id="IPR005829">
    <property type="entry name" value="Sugar_transporter_CS"/>
</dbReference>
<dbReference type="PANTHER" id="PTHR23517:SF3">
    <property type="entry name" value="INTEGRAL MEMBRANE TRANSPORT PROTEIN"/>
    <property type="match status" value="1"/>
</dbReference>
<dbReference type="InterPro" id="IPR020846">
    <property type="entry name" value="MFS_dom"/>
</dbReference>
<feature type="transmembrane region" description="Helical" evidence="9">
    <location>
        <begin position="120"/>
        <end position="140"/>
    </location>
</feature>
<organism evidence="11 12">
    <name type="scientific">Streptomyces filamentosus</name>
    <name type="common">Streptomyces roseosporus</name>
    <dbReference type="NCBI Taxonomy" id="67294"/>
    <lineage>
        <taxon>Bacteria</taxon>
        <taxon>Bacillati</taxon>
        <taxon>Actinomycetota</taxon>
        <taxon>Actinomycetes</taxon>
        <taxon>Kitasatosporales</taxon>
        <taxon>Streptomycetaceae</taxon>
        <taxon>Streptomyces</taxon>
    </lineage>
</organism>
<feature type="transmembrane region" description="Helical" evidence="9">
    <location>
        <begin position="313"/>
        <end position="335"/>
    </location>
</feature>
<keyword evidence="6 9" id="KW-1133">Transmembrane helix</keyword>
<keyword evidence="7 9" id="KW-0472">Membrane</keyword>
<comment type="caution">
    <text evidence="11">The sequence shown here is derived from an EMBL/GenBank/DDBJ whole genome shotgun (WGS) entry which is preliminary data.</text>
</comment>
<feature type="transmembrane region" description="Helical" evidence="9">
    <location>
        <begin position="347"/>
        <end position="366"/>
    </location>
</feature>
<feature type="transmembrane region" description="Helical" evidence="9">
    <location>
        <begin position="58"/>
        <end position="82"/>
    </location>
</feature>
<feature type="compositionally biased region" description="Low complexity" evidence="8">
    <location>
        <begin position="402"/>
        <end position="412"/>
    </location>
</feature>
<feature type="domain" description="Major facilitator superfamily (MFS) profile" evidence="10">
    <location>
        <begin position="21"/>
        <end position="401"/>
    </location>
</feature>
<feature type="transmembrane region" description="Helical" evidence="9">
    <location>
        <begin position="378"/>
        <end position="396"/>
    </location>
</feature>
<dbReference type="InterPro" id="IPR036259">
    <property type="entry name" value="MFS_trans_sf"/>
</dbReference>
<evidence type="ECO:0000256" key="8">
    <source>
        <dbReference type="SAM" id="MobiDB-lite"/>
    </source>
</evidence>
<protein>
    <submittedName>
        <fullName evidence="11">MFS transporter</fullName>
    </submittedName>
</protein>
<evidence type="ECO:0000256" key="4">
    <source>
        <dbReference type="ARBA" id="ARBA00022475"/>
    </source>
</evidence>
<gene>
    <name evidence="11" type="ORF">GCM10017667_02480</name>
</gene>
<keyword evidence="5 9" id="KW-0812">Transmembrane</keyword>
<dbReference type="PROSITE" id="PS50850">
    <property type="entry name" value="MFS"/>
    <property type="match status" value="1"/>
</dbReference>